<gene>
    <name evidence="1" type="ORF">SAMN02745116_01425</name>
</gene>
<feature type="non-terminal residue" evidence="1">
    <location>
        <position position="1"/>
    </location>
</feature>
<organism evidence="1 2">
    <name type="scientific">Pilibacter termitis</name>
    <dbReference type="NCBI Taxonomy" id="263852"/>
    <lineage>
        <taxon>Bacteria</taxon>
        <taxon>Bacillati</taxon>
        <taxon>Bacillota</taxon>
        <taxon>Bacilli</taxon>
        <taxon>Lactobacillales</taxon>
        <taxon>Enterococcaceae</taxon>
        <taxon>Pilibacter</taxon>
    </lineage>
</organism>
<dbReference type="AlphaFoldDB" id="A0A1T4NHL7"/>
<dbReference type="Proteomes" id="UP000190328">
    <property type="component" value="Unassembled WGS sequence"/>
</dbReference>
<dbReference type="EMBL" id="FUXI01000015">
    <property type="protein sequence ID" value="SJZ78811.1"/>
    <property type="molecule type" value="Genomic_DNA"/>
</dbReference>
<proteinExistence type="predicted"/>
<accession>A0A1T4NHL7</accession>
<evidence type="ECO:0000313" key="2">
    <source>
        <dbReference type="Proteomes" id="UP000190328"/>
    </source>
</evidence>
<name>A0A1T4NHL7_9ENTE</name>
<reference evidence="1 2" key="1">
    <citation type="submission" date="2017-02" db="EMBL/GenBank/DDBJ databases">
        <authorList>
            <person name="Peterson S.W."/>
        </authorList>
    </citation>
    <scope>NUCLEOTIDE SEQUENCE [LARGE SCALE GENOMIC DNA]</scope>
    <source>
        <strain evidence="1 2">ATCC BAA-1030</strain>
    </source>
</reference>
<keyword evidence="2" id="KW-1185">Reference proteome</keyword>
<evidence type="ECO:0000313" key="1">
    <source>
        <dbReference type="EMBL" id="SJZ78811.1"/>
    </source>
</evidence>
<sequence length="196" mass="21629">DLNNPQQLAVYGKKVAVIETRKRGLATVKKQCEDSKDNVLEDNSSKYNLVQVTDSVEEVYKKYIELSKKGVHPHTGKKISDEEAKKFQYAAWAGTITDFAGTVYGAYYVSKGTVDISGKNKVNGKKTTNGQSTGRNSQSIAQKSLNDLPSHVQDIYQKYEKGGWKGNVVGQTQGTKAGKNGEIMTKSCPNWTLKEE</sequence>
<protein>
    <submittedName>
        <fullName evidence="1">Uncharacterized protein</fullName>
    </submittedName>
</protein>